<evidence type="ECO:0000256" key="12">
    <source>
        <dbReference type="SAM" id="Phobius"/>
    </source>
</evidence>
<evidence type="ECO:0000256" key="8">
    <source>
        <dbReference type="ARBA" id="ARBA00023136"/>
    </source>
</evidence>
<gene>
    <name evidence="13" type="ORF">NTJ_02077</name>
</gene>
<keyword evidence="8 12" id="KW-0472">Membrane</keyword>
<keyword evidence="6 12" id="KW-1133">Transmembrane helix</keyword>
<accession>A0ABN7AAI3</accession>
<evidence type="ECO:0000256" key="11">
    <source>
        <dbReference type="ARBA" id="ARBA00024803"/>
    </source>
</evidence>
<comment type="subcellular location">
    <subcellularLocation>
        <location evidence="1">Cell projection</location>
        <location evidence="1">Cilium membrane</location>
        <topology evidence="1">Multi-pass membrane protein</topology>
    </subcellularLocation>
</comment>
<evidence type="ECO:0000256" key="7">
    <source>
        <dbReference type="ARBA" id="ARBA00023069"/>
    </source>
</evidence>
<evidence type="ECO:0000313" key="13">
    <source>
        <dbReference type="EMBL" id="BES89270.1"/>
    </source>
</evidence>
<dbReference type="Proteomes" id="UP001307889">
    <property type="component" value="Chromosome 1"/>
</dbReference>
<dbReference type="EMBL" id="AP028909">
    <property type="protein sequence ID" value="BES89270.1"/>
    <property type="molecule type" value="Genomic_DNA"/>
</dbReference>
<dbReference type="InterPro" id="IPR019306">
    <property type="entry name" value="TMEM231"/>
</dbReference>
<name>A0ABN7AAI3_9HEMI</name>
<evidence type="ECO:0000313" key="14">
    <source>
        <dbReference type="Proteomes" id="UP001307889"/>
    </source>
</evidence>
<evidence type="ECO:0000256" key="10">
    <source>
        <dbReference type="ARBA" id="ARBA00023273"/>
    </source>
</evidence>
<keyword evidence="7" id="KW-0969">Cilium</keyword>
<evidence type="ECO:0000256" key="1">
    <source>
        <dbReference type="ARBA" id="ARBA00004272"/>
    </source>
</evidence>
<keyword evidence="9" id="KW-0325">Glycoprotein</keyword>
<comment type="function">
    <text evidence="11">Transmembrane component of the tectonic-like complex, a complex localized at the transition zone of primary cilia and acting as a barrier that prevents diffusion of transmembrane proteins between the cilia and plasma membranes. Required for ciliogenesis and sonic hedgehog/SHH signaling.</text>
</comment>
<dbReference type="Pfam" id="PF10149">
    <property type="entry name" value="TM231"/>
    <property type="match status" value="1"/>
</dbReference>
<organism evidence="13 14">
    <name type="scientific">Nesidiocoris tenuis</name>
    <dbReference type="NCBI Taxonomy" id="355587"/>
    <lineage>
        <taxon>Eukaryota</taxon>
        <taxon>Metazoa</taxon>
        <taxon>Ecdysozoa</taxon>
        <taxon>Arthropoda</taxon>
        <taxon>Hexapoda</taxon>
        <taxon>Insecta</taxon>
        <taxon>Pterygota</taxon>
        <taxon>Neoptera</taxon>
        <taxon>Paraneoptera</taxon>
        <taxon>Hemiptera</taxon>
        <taxon>Heteroptera</taxon>
        <taxon>Panheteroptera</taxon>
        <taxon>Cimicomorpha</taxon>
        <taxon>Miridae</taxon>
        <taxon>Dicyphina</taxon>
        <taxon>Nesidiocoris</taxon>
    </lineage>
</organism>
<sequence length="305" mass="35506">MVLYVIFKDGVQTEYKTSICSKATLLILFINFLMFTIPFLIAYNTQGFWLKSNTYLEQPDVHFIYQYLVLMETDNIESPVICTTFQSLASHVEEYDNCPKIKAREEDYNKDGLYDKLFFEVEGAIGDNEVFEVTIILLFDYKLTSHSNFQMQSMGWLSMSSALGGGRLDAVGELRLEQKSPLGFKGRDLRYNVSVVTATHPHEYSLPKLLSEYSNRNVTTTINNVYSVWRRGRDSDDPFVFSLELSYPEQLVRYKPGTWQVLKMAWVQYLALLYVSFLIGRKLKHFVLDNRLVNNIRCHSWKKSF</sequence>
<dbReference type="PANTHER" id="PTHR14605">
    <property type="entry name" value="CHST5 PROTEIN"/>
    <property type="match status" value="1"/>
</dbReference>
<keyword evidence="5 12" id="KW-0812">Transmembrane</keyword>
<feature type="transmembrane region" description="Helical" evidence="12">
    <location>
        <begin position="23"/>
        <end position="43"/>
    </location>
</feature>
<dbReference type="PANTHER" id="PTHR14605:SF1">
    <property type="entry name" value="TRANSMEMBRANE PROTEIN 231"/>
    <property type="match status" value="1"/>
</dbReference>
<evidence type="ECO:0000256" key="9">
    <source>
        <dbReference type="ARBA" id="ARBA00023180"/>
    </source>
</evidence>
<reference evidence="13 14" key="1">
    <citation type="submission" date="2023-09" db="EMBL/GenBank/DDBJ databases">
        <title>Nesidiocoris tenuis whole genome shotgun sequence.</title>
        <authorList>
            <person name="Shibata T."/>
            <person name="Shimoda M."/>
            <person name="Kobayashi T."/>
            <person name="Uehara T."/>
        </authorList>
    </citation>
    <scope>NUCLEOTIDE SEQUENCE [LARGE SCALE GENOMIC DNA]</scope>
    <source>
        <strain evidence="13 14">Japan</strain>
    </source>
</reference>
<proteinExistence type="inferred from homology"/>
<protein>
    <recommendedName>
        <fullName evidence="3">Transmembrane protein 231</fullName>
    </recommendedName>
</protein>
<evidence type="ECO:0000256" key="5">
    <source>
        <dbReference type="ARBA" id="ARBA00022692"/>
    </source>
</evidence>
<keyword evidence="10" id="KW-0966">Cell projection</keyword>
<evidence type="ECO:0000256" key="4">
    <source>
        <dbReference type="ARBA" id="ARBA00022475"/>
    </source>
</evidence>
<evidence type="ECO:0000256" key="3">
    <source>
        <dbReference type="ARBA" id="ARBA00015087"/>
    </source>
</evidence>
<keyword evidence="4" id="KW-1003">Cell membrane</keyword>
<comment type="similarity">
    <text evidence="2">Belongs to the TMEM231 family.</text>
</comment>
<evidence type="ECO:0000256" key="6">
    <source>
        <dbReference type="ARBA" id="ARBA00022989"/>
    </source>
</evidence>
<evidence type="ECO:0000256" key="2">
    <source>
        <dbReference type="ARBA" id="ARBA00009082"/>
    </source>
</evidence>
<keyword evidence="14" id="KW-1185">Reference proteome</keyword>